<evidence type="ECO:0000256" key="3">
    <source>
        <dbReference type="ARBA" id="ARBA00022679"/>
    </source>
</evidence>
<keyword evidence="4" id="KW-0472">Membrane</keyword>
<evidence type="ECO:0000256" key="4">
    <source>
        <dbReference type="SAM" id="Phobius"/>
    </source>
</evidence>
<evidence type="ECO:0000256" key="1">
    <source>
        <dbReference type="ARBA" id="ARBA00006739"/>
    </source>
</evidence>
<organism evidence="6 7">
    <name type="scientific">Spirosoma foliorum</name>
    <dbReference type="NCBI Taxonomy" id="2710596"/>
    <lineage>
        <taxon>Bacteria</taxon>
        <taxon>Pseudomonadati</taxon>
        <taxon>Bacteroidota</taxon>
        <taxon>Cytophagia</taxon>
        <taxon>Cytophagales</taxon>
        <taxon>Cytophagaceae</taxon>
        <taxon>Spirosoma</taxon>
    </lineage>
</organism>
<dbReference type="Pfam" id="PF00535">
    <property type="entry name" value="Glycos_transf_2"/>
    <property type="match status" value="1"/>
</dbReference>
<dbReference type="PANTHER" id="PTHR43179:SF12">
    <property type="entry name" value="GALACTOFURANOSYLTRANSFERASE GLFT2"/>
    <property type="match status" value="1"/>
</dbReference>
<evidence type="ECO:0000256" key="2">
    <source>
        <dbReference type="ARBA" id="ARBA00022676"/>
    </source>
</evidence>
<name>A0A7G5H3Z1_9BACT</name>
<dbReference type="KEGG" id="sfol:H3H32_13515"/>
<dbReference type="EMBL" id="CP059732">
    <property type="protein sequence ID" value="QMW05833.1"/>
    <property type="molecule type" value="Genomic_DNA"/>
</dbReference>
<keyword evidence="2" id="KW-0328">Glycosyltransferase</keyword>
<dbReference type="AlphaFoldDB" id="A0A7G5H3Z1"/>
<dbReference type="InterPro" id="IPR029044">
    <property type="entry name" value="Nucleotide-diphossugar_trans"/>
</dbReference>
<evidence type="ECO:0000259" key="5">
    <source>
        <dbReference type="Pfam" id="PF00535"/>
    </source>
</evidence>
<comment type="similarity">
    <text evidence="1">Belongs to the glycosyltransferase 2 family.</text>
</comment>
<dbReference type="GO" id="GO:0016757">
    <property type="term" value="F:glycosyltransferase activity"/>
    <property type="evidence" value="ECO:0007669"/>
    <property type="project" value="UniProtKB-KW"/>
</dbReference>
<evidence type="ECO:0000313" key="6">
    <source>
        <dbReference type="EMBL" id="QMW05833.1"/>
    </source>
</evidence>
<gene>
    <name evidence="6" type="ORF">H3H32_13515</name>
</gene>
<reference evidence="6 7" key="1">
    <citation type="submission" date="2020-07" db="EMBL/GenBank/DDBJ databases">
        <title>Spirosoma foliorum sp. nov., isolated from the leaves on the Nejang mountain Korea, Republic of.</title>
        <authorList>
            <person name="Ho H."/>
            <person name="Lee Y.-J."/>
            <person name="Nurcahyanto D.-A."/>
            <person name="Kim S.-G."/>
        </authorList>
    </citation>
    <scope>NUCLEOTIDE SEQUENCE [LARGE SCALE GENOMIC DNA]</scope>
    <source>
        <strain evidence="6 7">PL0136</strain>
    </source>
</reference>
<dbReference type="InterPro" id="IPR001173">
    <property type="entry name" value="Glyco_trans_2-like"/>
</dbReference>
<feature type="domain" description="Glycosyltransferase 2-like" evidence="5">
    <location>
        <begin position="13"/>
        <end position="186"/>
    </location>
</feature>
<feature type="transmembrane region" description="Helical" evidence="4">
    <location>
        <begin position="253"/>
        <end position="271"/>
    </location>
</feature>
<dbReference type="CDD" id="cd04186">
    <property type="entry name" value="GT_2_like_c"/>
    <property type="match status" value="1"/>
</dbReference>
<dbReference type="Proteomes" id="UP000515369">
    <property type="component" value="Chromosome"/>
</dbReference>
<keyword evidence="7" id="KW-1185">Reference proteome</keyword>
<evidence type="ECO:0000313" key="7">
    <source>
        <dbReference type="Proteomes" id="UP000515369"/>
    </source>
</evidence>
<dbReference type="RefSeq" id="WP_182463209.1">
    <property type="nucleotide sequence ID" value="NZ_CP059732.1"/>
</dbReference>
<keyword evidence="4" id="KW-1133">Transmembrane helix</keyword>
<proteinExistence type="inferred from homology"/>
<sequence length="316" mass="35888">MAEGERITTPLISLITINYKQAQVTCDMLESTKVLTYPRFEVIVVDNGSNDDIADRIQQGNYPNVKLVVSPENLGFSGGNNLGIRHAQGDYFFLLNNDTIVTPNLLDQLMIPFAQYPDVGVVCPKIRYHSQPNVIQYAGYRPLNIYKGQTWAIGLKEPDEGQHDQPGPTWFAHGAAMLVSRAVLEQAGSLDESFFLYYEELDWSARIRKAGFQIYYQPDALIYHRESMSVGKASAMKVYYHTRNRLWFMRRNVSGFPLLIFYLYYFCMALPKALVKYTVSWQPTYLKAVKDAITWNLTHTTKPTAAVPMPVAMAGN</sequence>
<dbReference type="SUPFAM" id="SSF53448">
    <property type="entry name" value="Nucleotide-diphospho-sugar transferases"/>
    <property type="match status" value="1"/>
</dbReference>
<dbReference type="Gene3D" id="3.90.550.10">
    <property type="entry name" value="Spore Coat Polysaccharide Biosynthesis Protein SpsA, Chain A"/>
    <property type="match status" value="1"/>
</dbReference>
<keyword evidence="4" id="KW-0812">Transmembrane</keyword>
<keyword evidence="3 6" id="KW-0808">Transferase</keyword>
<accession>A0A7G5H3Z1</accession>
<protein>
    <submittedName>
        <fullName evidence="6">Glycosyltransferase family 2 protein</fullName>
    </submittedName>
</protein>
<dbReference type="PANTHER" id="PTHR43179">
    <property type="entry name" value="RHAMNOSYLTRANSFERASE WBBL"/>
    <property type="match status" value="1"/>
</dbReference>